<dbReference type="SUPFAM" id="SSF50249">
    <property type="entry name" value="Nucleic acid-binding proteins"/>
    <property type="match status" value="2"/>
</dbReference>
<dbReference type="PANTHER" id="PTHR34075:SF5">
    <property type="entry name" value="BLR3430 PROTEIN"/>
    <property type="match status" value="1"/>
</dbReference>
<gene>
    <name evidence="3" type="ORF">Q8814_09355</name>
</gene>
<dbReference type="RefSeq" id="WP_330151731.1">
    <property type="nucleotide sequence ID" value="NZ_JAUZMZ010000038.1"/>
</dbReference>
<dbReference type="Pfam" id="PF01796">
    <property type="entry name" value="OB_ChsH2_C"/>
    <property type="match status" value="2"/>
</dbReference>
<dbReference type="Gene3D" id="6.10.30.10">
    <property type="match status" value="2"/>
</dbReference>
<name>A0ABU7JQM6_9NOCA</name>
<dbReference type="EMBL" id="JAUZMZ010000038">
    <property type="protein sequence ID" value="MEE2032310.1"/>
    <property type="molecule type" value="Genomic_DNA"/>
</dbReference>
<dbReference type="PANTHER" id="PTHR34075">
    <property type="entry name" value="BLR3430 PROTEIN"/>
    <property type="match status" value="1"/>
</dbReference>
<sequence length="323" mass="35250">MSLGKSTVAEAPLSAPLNLTFDYTRSTGPTVGAFVTGLRDGRIVGVRASDGRVLVPPPEYDAITHEPLTDFVEVGQTGTVVSWTWNPEPLPGQPFARPFAWALIRLDGADSSLLHAVDVSSSDDIRTGMRVRVRWAAERTGGIHDIAAFEPGEAGTPAAAEPGEPVTMITTPVDLHYTHSASPEESWYLRGLKEGKIVGGRTGPGGKVYVPPRGASPTDGLPTKEHVELPDKGIVTTFCIVNVPFLGQQIRPPYVAAYVLLDGADIPFLHLILECDASEVRMGMRVEAKWRPREEWDYTLRNIEYFRPTGEPDADFDTFKHHL</sequence>
<comment type="caution">
    <text evidence="3">The sequence shown here is derived from an EMBL/GenBank/DDBJ whole genome shotgun (WGS) entry which is preliminary data.</text>
</comment>
<feature type="domain" description="ChsH2 C-terminal OB-fold" evidence="2">
    <location>
        <begin position="227"/>
        <end position="291"/>
    </location>
</feature>
<evidence type="ECO:0000256" key="1">
    <source>
        <dbReference type="SAM" id="MobiDB-lite"/>
    </source>
</evidence>
<keyword evidence="4" id="KW-1185">Reference proteome</keyword>
<evidence type="ECO:0000313" key="4">
    <source>
        <dbReference type="Proteomes" id="UP001331936"/>
    </source>
</evidence>
<evidence type="ECO:0000259" key="2">
    <source>
        <dbReference type="Pfam" id="PF01796"/>
    </source>
</evidence>
<feature type="domain" description="ChsH2 C-terminal OB-fold" evidence="2">
    <location>
        <begin position="72"/>
        <end position="135"/>
    </location>
</feature>
<dbReference type="InterPro" id="IPR052513">
    <property type="entry name" value="Thioester_dehydratase-like"/>
</dbReference>
<evidence type="ECO:0000313" key="3">
    <source>
        <dbReference type="EMBL" id="MEE2032310.1"/>
    </source>
</evidence>
<organism evidence="3 4">
    <name type="scientific">Rhodococcus chondri</name>
    <dbReference type="NCBI Taxonomy" id="3065941"/>
    <lineage>
        <taxon>Bacteria</taxon>
        <taxon>Bacillati</taxon>
        <taxon>Actinomycetota</taxon>
        <taxon>Actinomycetes</taxon>
        <taxon>Mycobacteriales</taxon>
        <taxon>Nocardiaceae</taxon>
        <taxon>Rhodococcus</taxon>
    </lineage>
</organism>
<dbReference type="InterPro" id="IPR002878">
    <property type="entry name" value="ChsH2_C"/>
</dbReference>
<proteinExistence type="predicted"/>
<protein>
    <submittedName>
        <fullName evidence="3">OB-fold domain-containing protein</fullName>
    </submittedName>
</protein>
<dbReference type="Proteomes" id="UP001331936">
    <property type="component" value="Unassembled WGS sequence"/>
</dbReference>
<accession>A0ABU7JQM6</accession>
<reference evidence="3 4" key="1">
    <citation type="submission" date="2023-08" db="EMBL/GenBank/DDBJ databases">
        <authorList>
            <person name="Girao M."/>
            <person name="Carvalho M.F."/>
        </authorList>
    </citation>
    <scope>NUCLEOTIDE SEQUENCE [LARGE SCALE GENOMIC DNA]</scope>
    <source>
        <strain evidence="3 4">CC-R104</strain>
    </source>
</reference>
<dbReference type="InterPro" id="IPR012340">
    <property type="entry name" value="NA-bd_OB-fold"/>
</dbReference>
<feature type="region of interest" description="Disordered" evidence="1">
    <location>
        <begin position="203"/>
        <end position="222"/>
    </location>
</feature>